<keyword evidence="1" id="KW-0805">Transcription regulation</keyword>
<evidence type="ECO:0000256" key="1">
    <source>
        <dbReference type="ARBA" id="ARBA00023015"/>
    </source>
</evidence>
<dbReference type="OrthoDB" id="9803256at2"/>
<dbReference type="GO" id="GO:0000976">
    <property type="term" value="F:transcription cis-regulatory region binding"/>
    <property type="evidence" value="ECO:0007669"/>
    <property type="project" value="TreeGrafter"/>
</dbReference>
<dbReference type="SMART" id="SM00354">
    <property type="entry name" value="HTH_LACI"/>
    <property type="match status" value="1"/>
</dbReference>
<dbReference type="InterPro" id="IPR028082">
    <property type="entry name" value="Peripla_BP_I"/>
</dbReference>
<dbReference type="Pfam" id="PF00532">
    <property type="entry name" value="Peripla_BP_1"/>
    <property type="match status" value="1"/>
</dbReference>
<feature type="domain" description="HTH lacI-type" evidence="4">
    <location>
        <begin position="5"/>
        <end position="59"/>
    </location>
</feature>
<evidence type="ECO:0000313" key="5">
    <source>
        <dbReference type="EMBL" id="TCD03946.1"/>
    </source>
</evidence>
<dbReference type="CDD" id="cd06267">
    <property type="entry name" value="PBP1_LacI_sugar_binding-like"/>
    <property type="match status" value="1"/>
</dbReference>
<keyword evidence="3" id="KW-0804">Transcription</keyword>
<keyword evidence="6" id="KW-1185">Reference proteome</keyword>
<dbReference type="Gene3D" id="3.40.50.2300">
    <property type="match status" value="2"/>
</dbReference>
<dbReference type="PANTHER" id="PTHR30146">
    <property type="entry name" value="LACI-RELATED TRANSCRIPTIONAL REPRESSOR"/>
    <property type="match status" value="1"/>
</dbReference>
<proteinExistence type="predicted"/>
<dbReference type="RefSeq" id="WP_131595041.1">
    <property type="nucleotide sequence ID" value="NZ_SJSL01000001.1"/>
</dbReference>
<dbReference type="InterPro" id="IPR010982">
    <property type="entry name" value="Lambda_DNA-bd_dom_sf"/>
</dbReference>
<evidence type="ECO:0000313" key="6">
    <source>
        <dbReference type="Proteomes" id="UP000293347"/>
    </source>
</evidence>
<dbReference type="GO" id="GO:0003700">
    <property type="term" value="F:DNA-binding transcription factor activity"/>
    <property type="evidence" value="ECO:0007669"/>
    <property type="project" value="TreeGrafter"/>
</dbReference>
<sequence>MFQAATIKQIAEALSISPSTVSRALRNSHEISAETKKRVIEYAKKINYQSNPIAVSLRNRRSNSIGVLVADVANSFFSQTINGIESIAYEAGYHVIITQSHDSYEREVINIGHLANRSVDGILISMSSHTTDYRHITQLHERGLPIVFFDRIIEEIQTFKVTTDNFKSAYEATALLIEKGFKKIGHLANAPQLSITVERLQGYLSALADHHIEFDERLIKYCHEGGRSQLEIEEALNHFLSDSIGAEALFIASDRLSTVTMRILNNDPDKAEKLMIIGFSNSDVIDILSPRISYIRQSAFEMGQIAAQMLIKLIESKYPVYEFETRLLEGQLHWRGNPKG</sequence>
<dbReference type="CDD" id="cd01392">
    <property type="entry name" value="HTH_LacI"/>
    <property type="match status" value="1"/>
</dbReference>
<evidence type="ECO:0000259" key="4">
    <source>
        <dbReference type="PROSITE" id="PS50932"/>
    </source>
</evidence>
<comment type="caution">
    <text evidence="5">The sequence shown here is derived from an EMBL/GenBank/DDBJ whole genome shotgun (WGS) entry which is preliminary data.</text>
</comment>
<dbReference type="InterPro" id="IPR000843">
    <property type="entry name" value="HTH_LacI"/>
</dbReference>
<keyword evidence="2" id="KW-0238">DNA-binding</keyword>
<dbReference type="EMBL" id="SJSL01000001">
    <property type="protein sequence ID" value="TCD03946.1"/>
    <property type="molecule type" value="Genomic_DNA"/>
</dbReference>
<name>A0A4R0NSN4_9SPHI</name>
<accession>A0A4R0NSN4</accession>
<dbReference type="Pfam" id="PF00356">
    <property type="entry name" value="LacI"/>
    <property type="match status" value="1"/>
</dbReference>
<dbReference type="AlphaFoldDB" id="A0A4R0NSN4"/>
<dbReference type="SUPFAM" id="SSF53822">
    <property type="entry name" value="Periplasmic binding protein-like I"/>
    <property type="match status" value="1"/>
</dbReference>
<dbReference type="SUPFAM" id="SSF47413">
    <property type="entry name" value="lambda repressor-like DNA-binding domains"/>
    <property type="match status" value="1"/>
</dbReference>
<dbReference type="Gene3D" id="1.10.260.40">
    <property type="entry name" value="lambda repressor-like DNA-binding domains"/>
    <property type="match status" value="1"/>
</dbReference>
<evidence type="ECO:0000256" key="3">
    <source>
        <dbReference type="ARBA" id="ARBA00023163"/>
    </source>
</evidence>
<organism evidence="5 6">
    <name type="scientific">Pedobacter psychroterrae</name>
    <dbReference type="NCBI Taxonomy" id="2530453"/>
    <lineage>
        <taxon>Bacteria</taxon>
        <taxon>Pseudomonadati</taxon>
        <taxon>Bacteroidota</taxon>
        <taxon>Sphingobacteriia</taxon>
        <taxon>Sphingobacteriales</taxon>
        <taxon>Sphingobacteriaceae</taxon>
        <taxon>Pedobacter</taxon>
    </lineage>
</organism>
<dbReference type="InterPro" id="IPR001761">
    <property type="entry name" value="Peripla_BP/Lac1_sug-bd_dom"/>
</dbReference>
<dbReference type="PANTHER" id="PTHR30146:SF109">
    <property type="entry name" value="HTH-TYPE TRANSCRIPTIONAL REGULATOR GALS"/>
    <property type="match status" value="1"/>
</dbReference>
<protein>
    <submittedName>
        <fullName evidence="5">LacI family transcriptional regulator</fullName>
    </submittedName>
</protein>
<dbReference type="PROSITE" id="PS50932">
    <property type="entry name" value="HTH_LACI_2"/>
    <property type="match status" value="1"/>
</dbReference>
<evidence type="ECO:0000256" key="2">
    <source>
        <dbReference type="ARBA" id="ARBA00023125"/>
    </source>
</evidence>
<reference evidence="5 6" key="1">
    <citation type="submission" date="2019-02" db="EMBL/GenBank/DDBJ databases">
        <title>Pedobacter sp. RP-1-14 sp. nov., isolated from Arctic soil.</title>
        <authorList>
            <person name="Dahal R.H."/>
        </authorList>
    </citation>
    <scope>NUCLEOTIDE SEQUENCE [LARGE SCALE GENOMIC DNA]</scope>
    <source>
        <strain evidence="5 6">RP-1-14</strain>
    </source>
</reference>
<dbReference type="Proteomes" id="UP000293347">
    <property type="component" value="Unassembled WGS sequence"/>
</dbReference>
<gene>
    <name evidence="5" type="ORF">EZ437_08350</name>
</gene>